<organism evidence="2 3">
    <name type="scientific">Leclercia pneumoniae</name>
    <dbReference type="NCBI Taxonomy" id="2815358"/>
    <lineage>
        <taxon>Bacteria</taxon>
        <taxon>Pseudomonadati</taxon>
        <taxon>Pseudomonadota</taxon>
        <taxon>Gammaproteobacteria</taxon>
        <taxon>Enterobacterales</taxon>
        <taxon>Enterobacteriaceae</taxon>
        <taxon>Leclercia</taxon>
    </lineage>
</organism>
<dbReference type="Pfam" id="PF08845">
    <property type="entry name" value="SymE_toxin"/>
    <property type="match status" value="1"/>
</dbReference>
<dbReference type="EMBL" id="CP076838">
    <property type="protein sequence ID" value="QWW80461.1"/>
    <property type="molecule type" value="Genomic_DNA"/>
</dbReference>
<dbReference type="InterPro" id="IPR014944">
    <property type="entry name" value="Toxin_SymE-like"/>
</dbReference>
<proteinExistence type="predicted"/>
<dbReference type="Proteomes" id="UP000683497">
    <property type="component" value="Chromosome"/>
</dbReference>
<gene>
    <name evidence="2" type="ORF">KQ929_04210</name>
</gene>
<evidence type="ECO:0000259" key="1">
    <source>
        <dbReference type="Pfam" id="PF08845"/>
    </source>
</evidence>
<sequence>MTELNTVKPSRHLTVSSYRRRHEDRRTKVPKGYSLHAALNLKGDWLEAAGFKTHSRVQLSVEQGKIVIELMNENSA</sequence>
<name>A0ABX8K0M7_9ENTR</name>
<evidence type="ECO:0000313" key="2">
    <source>
        <dbReference type="EMBL" id="QWW80461.1"/>
    </source>
</evidence>
<accession>A0ABX8K0M7</accession>
<feature type="domain" description="Toxin SymE-like" evidence="1">
    <location>
        <begin position="11"/>
        <end position="69"/>
    </location>
</feature>
<evidence type="ECO:0000313" key="3">
    <source>
        <dbReference type="Proteomes" id="UP000683497"/>
    </source>
</evidence>
<reference evidence="2 3" key="1">
    <citation type="submission" date="2021-06" db="EMBL/GenBank/DDBJ databases">
        <title>Leclercia pneumoniae sp. nov.</title>
        <authorList>
            <person name="Hoenemann M."/>
            <person name="Viehweger A."/>
            <person name="Dietze N."/>
        </authorList>
    </citation>
    <scope>NUCLEOTIDE SEQUENCE [LARGE SCALE GENOMIC DNA]</scope>
    <source>
        <strain evidence="3">49125</strain>
    </source>
</reference>
<protein>
    <submittedName>
        <fullName evidence="2">Type I toxin-antitoxin system SymE family toxin</fullName>
    </submittedName>
</protein>
<dbReference type="RefSeq" id="WP_040074270.1">
    <property type="nucleotide sequence ID" value="NZ_CP071383.1"/>
</dbReference>
<keyword evidence="3" id="KW-1185">Reference proteome</keyword>